<evidence type="ECO:0000313" key="1">
    <source>
        <dbReference type="EMBL" id="GJM63814.1"/>
    </source>
</evidence>
<organism evidence="1 2">
    <name type="scientific">Persicobacter diffluens</name>
    <dbReference type="NCBI Taxonomy" id="981"/>
    <lineage>
        <taxon>Bacteria</taxon>
        <taxon>Pseudomonadati</taxon>
        <taxon>Bacteroidota</taxon>
        <taxon>Cytophagia</taxon>
        <taxon>Cytophagales</taxon>
        <taxon>Persicobacteraceae</taxon>
        <taxon>Persicobacter</taxon>
    </lineage>
</organism>
<reference evidence="1 2" key="1">
    <citation type="submission" date="2021-12" db="EMBL/GenBank/DDBJ databases">
        <title>Genome sequencing of bacteria with rrn-lacking chromosome and rrn-plasmid.</title>
        <authorList>
            <person name="Anda M."/>
            <person name="Iwasaki W."/>
        </authorList>
    </citation>
    <scope>NUCLEOTIDE SEQUENCE [LARGE SCALE GENOMIC DNA]</scope>
    <source>
        <strain evidence="1 2">NBRC 15940</strain>
    </source>
</reference>
<name>A0AAN4W2R1_9BACT</name>
<dbReference type="Proteomes" id="UP001310022">
    <property type="component" value="Unassembled WGS sequence"/>
</dbReference>
<evidence type="ECO:0000313" key="2">
    <source>
        <dbReference type="Proteomes" id="UP001310022"/>
    </source>
</evidence>
<keyword evidence="2" id="KW-1185">Reference proteome</keyword>
<comment type="caution">
    <text evidence="1">The sequence shown here is derived from an EMBL/GenBank/DDBJ whole genome shotgun (WGS) entry which is preliminary data.</text>
</comment>
<gene>
    <name evidence="1" type="ORF">PEDI_43660</name>
</gene>
<proteinExistence type="predicted"/>
<protein>
    <submittedName>
        <fullName evidence="1">Uncharacterized protein</fullName>
    </submittedName>
</protein>
<accession>A0AAN4W2R1</accession>
<dbReference type="RefSeq" id="WP_338238928.1">
    <property type="nucleotide sequence ID" value="NZ_BQKE01000003.1"/>
</dbReference>
<dbReference type="AlphaFoldDB" id="A0AAN4W2R1"/>
<sequence length="127" mass="14755">MHYDGVFRRLKVDHSLVKGEVSLWVLEEGMMIRSSDVYVREDFSYLEKGSAQKQGLLLDFSFLGFNEISLERDGFNFEIPERGVFLYTDDLSFRHNFWSGKTGLAPIFSDFFDFASCEVYFSIISLC</sequence>
<dbReference type="EMBL" id="BQKE01000003">
    <property type="protein sequence ID" value="GJM63814.1"/>
    <property type="molecule type" value="Genomic_DNA"/>
</dbReference>